<dbReference type="Pfam" id="PF26247">
    <property type="entry name" value="DUF8058"/>
    <property type="match status" value="1"/>
</dbReference>
<dbReference type="InterPro" id="IPR058371">
    <property type="entry name" value="DUF8058"/>
</dbReference>
<evidence type="ECO:0000313" key="4">
    <source>
        <dbReference type="Proteomes" id="UP000050430"/>
    </source>
</evidence>
<dbReference type="Proteomes" id="UP000050430">
    <property type="component" value="Unassembled WGS sequence"/>
</dbReference>
<evidence type="ECO:0000313" key="3">
    <source>
        <dbReference type="EMBL" id="KPL72970.1"/>
    </source>
</evidence>
<proteinExistence type="predicted"/>
<feature type="domain" description="DUF8058" evidence="2">
    <location>
        <begin position="1"/>
        <end position="117"/>
    </location>
</feature>
<protein>
    <recommendedName>
        <fullName evidence="2">DUF8058 domain-containing protein</fullName>
    </recommendedName>
</protein>
<dbReference type="AlphaFoldDB" id="A0A0N8GLN2"/>
<reference evidence="3 4" key="1">
    <citation type="submission" date="2015-07" db="EMBL/GenBank/DDBJ databases">
        <title>Genome sequence of Leptolinea tardivitalis DSM 16556.</title>
        <authorList>
            <person name="Hemp J."/>
            <person name="Ward L.M."/>
            <person name="Pace L.A."/>
            <person name="Fischer W.W."/>
        </authorList>
    </citation>
    <scope>NUCLEOTIDE SEQUENCE [LARGE SCALE GENOMIC DNA]</scope>
    <source>
        <strain evidence="3 4">YMTK-2</strain>
    </source>
</reference>
<dbReference type="EMBL" id="LGCK01000007">
    <property type="protein sequence ID" value="KPL72970.1"/>
    <property type="molecule type" value="Genomic_DNA"/>
</dbReference>
<comment type="caution">
    <text evidence="3">The sequence shown here is derived from an EMBL/GenBank/DDBJ whole genome shotgun (WGS) entry which is preliminary data.</text>
</comment>
<keyword evidence="1" id="KW-0472">Membrane</keyword>
<dbReference type="STRING" id="229920.ADM99_08050"/>
<dbReference type="RefSeq" id="WP_062420894.1">
    <property type="nucleotide sequence ID" value="NZ_BBYA01000008.1"/>
</dbReference>
<name>A0A0N8GLN2_9CHLR</name>
<accession>A0A0N8GLN2</accession>
<evidence type="ECO:0000259" key="2">
    <source>
        <dbReference type="Pfam" id="PF26247"/>
    </source>
</evidence>
<gene>
    <name evidence="3" type="ORF">ADM99_08050</name>
</gene>
<feature type="transmembrane region" description="Helical" evidence="1">
    <location>
        <begin position="37"/>
        <end position="58"/>
    </location>
</feature>
<organism evidence="3 4">
    <name type="scientific">Leptolinea tardivitalis</name>
    <dbReference type="NCBI Taxonomy" id="229920"/>
    <lineage>
        <taxon>Bacteria</taxon>
        <taxon>Bacillati</taxon>
        <taxon>Chloroflexota</taxon>
        <taxon>Anaerolineae</taxon>
        <taxon>Anaerolineales</taxon>
        <taxon>Anaerolineaceae</taxon>
        <taxon>Leptolinea</taxon>
    </lineage>
</organism>
<keyword evidence="1" id="KW-0812">Transmembrane</keyword>
<evidence type="ECO:0000256" key="1">
    <source>
        <dbReference type="SAM" id="Phobius"/>
    </source>
</evidence>
<feature type="transmembrane region" description="Helical" evidence="1">
    <location>
        <begin position="7"/>
        <end position="25"/>
    </location>
</feature>
<feature type="transmembrane region" description="Helical" evidence="1">
    <location>
        <begin position="70"/>
        <end position="89"/>
    </location>
</feature>
<feature type="transmembrane region" description="Helical" evidence="1">
    <location>
        <begin position="95"/>
        <end position="116"/>
    </location>
</feature>
<keyword evidence="1" id="KW-1133">Transmembrane helix</keyword>
<sequence>MKKFIGIFMVISGVLMIGMWLFFLLTGKVPELGSAPWTTMAHISAELCTGSLMILGGFRIIKMKQNAERIALFALGFYIYAVIQAFGYYLQQGLFFFVVMFTVFFVLGILSVSILVRSNLE</sequence>
<keyword evidence="4" id="KW-1185">Reference proteome</keyword>